<dbReference type="GO" id="GO:0016705">
    <property type="term" value="F:oxidoreductase activity, acting on paired donors, with incorporation or reduction of molecular oxygen"/>
    <property type="evidence" value="ECO:0007669"/>
    <property type="project" value="InterPro"/>
</dbReference>
<evidence type="ECO:0000313" key="2">
    <source>
        <dbReference type="EMBL" id="GFG99761.1"/>
    </source>
</evidence>
<dbReference type="Gene3D" id="3.10.129.10">
    <property type="entry name" value="Hotdog Thioesterase"/>
    <property type="match status" value="1"/>
</dbReference>
<dbReference type="Gene3D" id="3.20.20.30">
    <property type="entry name" value="Luciferase-like domain"/>
    <property type="match status" value="1"/>
</dbReference>
<dbReference type="InterPro" id="IPR050564">
    <property type="entry name" value="F420-G6PD/mer"/>
</dbReference>
<keyword evidence="3" id="KW-1185">Reference proteome</keyword>
<dbReference type="SUPFAM" id="SSF54637">
    <property type="entry name" value="Thioesterase/thiol ester dehydrase-isomerase"/>
    <property type="match status" value="1"/>
</dbReference>
<reference evidence="2 3" key="1">
    <citation type="journal article" date="2019" name="Emerg. Microbes Infect.">
        <title>Comprehensive subspecies identification of 175 nontuberculous mycobacteria species based on 7547 genomic profiles.</title>
        <authorList>
            <person name="Matsumoto Y."/>
            <person name="Kinjo T."/>
            <person name="Motooka D."/>
            <person name="Nabeya D."/>
            <person name="Jung N."/>
            <person name="Uechi K."/>
            <person name="Horii T."/>
            <person name="Iida T."/>
            <person name="Fujita J."/>
            <person name="Nakamura S."/>
        </authorList>
    </citation>
    <scope>NUCLEOTIDE SEQUENCE [LARGE SCALE GENOMIC DNA]</scope>
    <source>
        <strain evidence="2 3">JCM 30996</strain>
    </source>
</reference>
<feature type="domain" description="Luciferase-like" evidence="1">
    <location>
        <begin position="170"/>
        <end position="357"/>
    </location>
</feature>
<comment type="caution">
    <text evidence="2">The sequence shown here is derived from an EMBL/GenBank/DDBJ whole genome shotgun (WGS) entry which is preliminary data.</text>
</comment>
<dbReference type="Pfam" id="PF00296">
    <property type="entry name" value="Bac_luciferase"/>
    <property type="match status" value="1"/>
</dbReference>
<dbReference type="EMBL" id="BLLB01000002">
    <property type="protein sequence ID" value="GFG99761.1"/>
    <property type="molecule type" value="Genomic_DNA"/>
</dbReference>
<dbReference type="AlphaFoldDB" id="A0A7I9ZFF6"/>
<dbReference type="CDD" id="cd01097">
    <property type="entry name" value="Tetrahydromethanopterin_reductase"/>
    <property type="match status" value="1"/>
</dbReference>
<dbReference type="PANTHER" id="PTHR43244">
    <property type="match status" value="1"/>
</dbReference>
<dbReference type="PANTHER" id="PTHR43244:SF2">
    <property type="entry name" value="CONSERVED HYPOTHETICAL ALANINE AND PROLINE-RICH PROTEIN"/>
    <property type="match status" value="1"/>
</dbReference>
<proteinExistence type="predicted"/>
<name>A0A7I9ZFF6_9MYCO</name>
<evidence type="ECO:0000313" key="3">
    <source>
        <dbReference type="Proteomes" id="UP000465304"/>
    </source>
</evidence>
<dbReference type="CDD" id="cd03440">
    <property type="entry name" value="hot_dog"/>
    <property type="match status" value="1"/>
</dbReference>
<gene>
    <name evidence="2" type="ORF">MHIP_02450</name>
</gene>
<dbReference type="Proteomes" id="UP000465304">
    <property type="component" value="Unassembled WGS sequence"/>
</dbReference>
<protein>
    <recommendedName>
        <fullName evidence="1">Luciferase-like domain-containing protein</fullName>
    </recommendedName>
</protein>
<evidence type="ECO:0000259" key="1">
    <source>
        <dbReference type="Pfam" id="PF00296"/>
    </source>
</evidence>
<accession>A0A7I9ZFF6</accession>
<dbReference type="InterPro" id="IPR011251">
    <property type="entry name" value="Luciferase-like_dom"/>
</dbReference>
<dbReference type="InterPro" id="IPR036661">
    <property type="entry name" value="Luciferase-like_sf"/>
</dbReference>
<organism evidence="2 3">
    <name type="scientific">Mycolicibacterium hippocampi</name>
    <dbReference type="NCBI Taxonomy" id="659824"/>
    <lineage>
        <taxon>Bacteria</taxon>
        <taxon>Bacillati</taxon>
        <taxon>Actinomycetota</taxon>
        <taxon>Actinomycetes</taxon>
        <taxon>Mycobacteriales</taxon>
        <taxon>Mycobacteriaceae</taxon>
        <taxon>Mycolicibacterium</taxon>
    </lineage>
</organism>
<sequence length="382" mass="41633">MTVLDDMVGMLLYVVGEMAVTRKFDTEFYAPVLLGVPYEVSAELVSKTGRKLEVRTELRDETTSQLVASASGLFVVVTLAHFTNSVQQAASTPSIVQSPGMEDAEHQPWRWRTAGRARSTSLTPLDANTINALMYLVAEDHLHQTAATGQHRHIRRAAPAHRRPVMSTYGLSVLGADLKSLAQTAQAADAAGFDAVWASEFYSRSGSISMAAMANRTQNCRIGSSILYGVGRSPLVLATEARDLDELSNGRLVLGIGNGTKRMMSDWHGVPDTSAPALRMEELVMLLRRIWNLHQGPIHHEGRFYRMNLTPTGDVGPSSRAIPIVTAGVRPRMCEAAGRVADGLAGHPLFTTTYVEEIVRPAIAGVPRTRAATPMTWKSFPW</sequence>
<dbReference type="InterPro" id="IPR029069">
    <property type="entry name" value="HotDog_dom_sf"/>
</dbReference>
<dbReference type="SUPFAM" id="SSF51679">
    <property type="entry name" value="Bacterial luciferase-like"/>
    <property type="match status" value="1"/>
</dbReference>